<keyword evidence="1" id="KW-0805">Transcription regulation</keyword>
<organism evidence="4 5">
    <name type="scientific">Paenibacillus aquistagni</name>
    <dbReference type="NCBI Taxonomy" id="1852522"/>
    <lineage>
        <taxon>Bacteria</taxon>
        <taxon>Bacillati</taxon>
        <taxon>Bacillota</taxon>
        <taxon>Bacilli</taxon>
        <taxon>Bacillales</taxon>
        <taxon>Paenibacillaceae</taxon>
        <taxon>Paenibacillus</taxon>
    </lineage>
</organism>
<dbReference type="OrthoDB" id="247151at2"/>
<dbReference type="InterPro" id="IPR051353">
    <property type="entry name" value="Tobamovirus_resist_UPF0261"/>
</dbReference>
<keyword evidence="5" id="KW-1185">Reference proteome</keyword>
<dbReference type="PROSITE" id="PS00041">
    <property type="entry name" value="HTH_ARAC_FAMILY_1"/>
    <property type="match status" value="1"/>
</dbReference>
<dbReference type="Proteomes" id="UP000193834">
    <property type="component" value="Unassembled WGS sequence"/>
</dbReference>
<dbReference type="InterPro" id="IPR015813">
    <property type="entry name" value="Pyrv/PenolPyrv_kinase-like_dom"/>
</dbReference>
<gene>
    <name evidence="4" type="ORF">SAMN06295960_0200</name>
</gene>
<name>A0A1X7I7S8_9BACL</name>
<dbReference type="AlphaFoldDB" id="A0A1X7I7S8"/>
<dbReference type="EMBL" id="FXAZ01000001">
    <property type="protein sequence ID" value="SMG10607.1"/>
    <property type="molecule type" value="Genomic_DNA"/>
</dbReference>
<dbReference type="Pfam" id="PF09370">
    <property type="entry name" value="PEP_hydrolase"/>
    <property type="match status" value="1"/>
</dbReference>
<evidence type="ECO:0000313" key="5">
    <source>
        <dbReference type="Proteomes" id="UP000193834"/>
    </source>
</evidence>
<keyword evidence="2" id="KW-0238">DNA-binding</keyword>
<dbReference type="PANTHER" id="PTHR31862">
    <property type="entry name" value="UPF0261 DOMAIN PROTEIN (AFU_ORTHOLOGUE AFUA_1G10120)"/>
    <property type="match status" value="1"/>
</dbReference>
<evidence type="ECO:0000313" key="4">
    <source>
        <dbReference type="EMBL" id="SMG10607.1"/>
    </source>
</evidence>
<dbReference type="STRING" id="1852522.SAMN06295960_0200"/>
<dbReference type="InterPro" id="IPR020449">
    <property type="entry name" value="Tscrpt_reg_AraC-type_HTH"/>
</dbReference>
<dbReference type="InterPro" id="IPR009215">
    <property type="entry name" value="TIM-br_IGPS-like"/>
</dbReference>
<keyword evidence="3" id="KW-0804">Transcription</keyword>
<dbReference type="PRINTS" id="PR00032">
    <property type="entry name" value="HTHARAC"/>
</dbReference>
<proteinExistence type="predicted"/>
<accession>A0A1X7I7S8</accession>
<dbReference type="Gene3D" id="1.10.10.60">
    <property type="entry name" value="Homeodomain-like"/>
    <property type="match status" value="2"/>
</dbReference>
<dbReference type="InterPro" id="IPR013785">
    <property type="entry name" value="Aldolase_TIM"/>
</dbReference>
<dbReference type="PROSITE" id="PS01124">
    <property type="entry name" value="HTH_ARAC_FAMILY_2"/>
    <property type="match status" value="1"/>
</dbReference>
<dbReference type="SMART" id="SM00342">
    <property type="entry name" value="HTH_ARAC"/>
    <property type="match status" value="1"/>
</dbReference>
<dbReference type="InterPro" id="IPR009057">
    <property type="entry name" value="Homeodomain-like_sf"/>
</dbReference>
<dbReference type="RefSeq" id="WP_085492497.1">
    <property type="nucleotide sequence ID" value="NZ_FXAZ01000001.1"/>
</dbReference>
<dbReference type="InterPro" id="IPR018060">
    <property type="entry name" value="HTH_AraC"/>
</dbReference>
<dbReference type="GO" id="GO:0003824">
    <property type="term" value="F:catalytic activity"/>
    <property type="evidence" value="ECO:0007669"/>
    <property type="project" value="InterPro"/>
</dbReference>
<dbReference type="SUPFAM" id="SSF46689">
    <property type="entry name" value="Homeodomain-like"/>
    <property type="match status" value="2"/>
</dbReference>
<dbReference type="Pfam" id="PF12833">
    <property type="entry name" value="HTH_18"/>
    <property type="match status" value="1"/>
</dbReference>
<reference evidence="4 5" key="1">
    <citation type="submission" date="2017-04" db="EMBL/GenBank/DDBJ databases">
        <authorList>
            <person name="Afonso C.L."/>
            <person name="Miller P.J."/>
            <person name="Scott M.A."/>
            <person name="Spackman E."/>
            <person name="Goraichik I."/>
            <person name="Dimitrov K.M."/>
            <person name="Suarez D.L."/>
            <person name="Swayne D.E."/>
        </authorList>
    </citation>
    <scope>NUCLEOTIDE SEQUENCE [LARGE SCALE GENOMIC DNA]</scope>
    <source>
        <strain evidence="4 5">11</strain>
    </source>
</reference>
<sequence length="405" mass="45032">MNKLVIIEQLEKQLALEGHLIGVAAGSGMTAKYAERGGADFILALSSGRYRQMGVSSLAGFMPFKNSNELVMEFGSQEIIPVVRRVPVVFGLCATDVTLHLDSYLDLIEAHGFAGINNYPTIGMMDGQYREALEEAGLSFDKEVEAIRLASEKQLFTVAFVFNAEQAKKMLHAGADVICAHLGFTKGGVLGAKKVLSLKEGALLAREVFAACEEQTRAKQPFYMVYGGPISTPIDVKTMYSLTGAHGYIGGSSFERIPVEDTIVKTAFDFKRAGVSSQDGDLKRHMEELRQHYDYVSFVKEYVAEHYHEDITFSEIARLAHVSRTYLSALFKKEVGYPFSAYLTEIRMSKAKECMQEGHVKLADVASLVGYNDYVHFSKMFKKQFGLSPRAYQQQLEPKQEQDEA</sequence>
<dbReference type="Gene3D" id="3.20.20.70">
    <property type="entry name" value="Aldolase class I"/>
    <property type="match status" value="1"/>
</dbReference>
<evidence type="ECO:0000256" key="3">
    <source>
        <dbReference type="ARBA" id="ARBA00023163"/>
    </source>
</evidence>
<dbReference type="SUPFAM" id="SSF51621">
    <property type="entry name" value="Phosphoenolpyruvate/pyruvate domain"/>
    <property type="match status" value="1"/>
</dbReference>
<dbReference type="GO" id="GO:0003700">
    <property type="term" value="F:DNA-binding transcription factor activity"/>
    <property type="evidence" value="ECO:0007669"/>
    <property type="project" value="InterPro"/>
</dbReference>
<evidence type="ECO:0000256" key="1">
    <source>
        <dbReference type="ARBA" id="ARBA00023015"/>
    </source>
</evidence>
<protein>
    <submittedName>
        <fullName evidence="4">Predicted TIM-barrel enzyme</fullName>
    </submittedName>
</protein>
<dbReference type="InterPro" id="IPR018062">
    <property type="entry name" value="HTH_AraC-typ_CS"/>
</dbReference>
<dbReference type="GO" id="GO:0043565">
    <property type="term" value="F:sequence-specific DNA binding"/>
    <property type="evidence" value="ECO:0007669"/>
    <property type="project" value="InterPro"/>
</dbReference>
<evidence type="ECO:0000256" key="2">
    <source>
        <dbReference type="ARBA" id="ARBA00023125"/>
    </source>
</evidence>
<dbReference type="PANTHER" id="PTHR31862:SF1">
    <property type="entry name" value="UPF0261 DOMAIN PROTEIN (AFU_ORTHOLOGUE AFUA_1G10120)"/>
    <property type="match status" value="1"/>
</dbReference>